<dbReference type="PROSITE" id="PS51318">
    <property type="entry name" value="TAT"/>
    <property type="match status" value="1"/>
</dbReference>
<evidence type="ECO:0000256" key="2">
    <source>
        <dbReference type="SAM" id="SignalP"/>
    </source>
</evidence>
<dbReference type="InterPro" id="IPR036291">
    <property type="entry name" value="NAD(P)-bd_dom_sf"/>
</dbReference>
<dbReference type="InterPro" id="IPR050463">
    <property type="entry name" value="Gfo/Idh/MocA_oxidrdct_glycsds"/>
</dbReference>
<feature type="chain" id="PRO_5013246859" evidence="2">
    <location>
        <begin position="30"/>
        <end position="463"/>
    </location>
</feature>
<dbReference type="EMBL" id="FSRA01000002">
    <property type="protein sequence ID" value="SIO55232.1"/>
    <property type="molecule type" value="Genomic_DNA"/>
</dbReference>
<dbReference type="SUPFAM" id="SSF55347">
    <property type="entry name" value="Glyceraldehyde-3-phosphate dehydrogenase-like, C-terminal domain"/>
    <property type="match status" value="1"/>
</dbReference>
<dbReference type="PANTHER" id="PTHR43818">
    <property type="entry name" value="BCDNA.GH03377"/>
    <property type="match status" value="1"/>
</dbReference>
<protein>
    <submittedName>
        <fullName evidence="4">Tat (Twin-arginine translocation) pathway signal sequence</fullName>
    </submittedName>
</protein>
<dbReference type="Gene3D" id="3.30.360.10">
    <property type="entry name" value="Dihydrodipicolinate Reductase, domain 2"/>
    <property type="match status" value="1"/>
</dbReference>
<evidence type="ECO:0000256" key="1">
    <source>
        <dbReference type="ARBA" id="ARBA00023002"/>
    </source>
</evidence>
<evidence type="ECO:0000313" key="5">
    <source>
        <dbReference type="Proteomes" id="UP000185003"/>
    </source>
</evidence>
<dbReference type="GO" id="GO:0016491">
    <property type="term" value="F:oxidoreductase activity"/>
    <property type="evidence" value="ECO:0007669"/>
    <property type="project" value="UniProtKB-KW"/>
</dbReference>
<keyword evidence="5" id="KW-1185">Reference proteome</keyword>
<dbReference type="Pfam" id="PF01408">
    <property type="entry name" value="GFO_IDH_MocA"/>
    <property type="match status" value="1"/>
</dbReference>
<dbReference type="NCBIfam" id="TIGR01409">
    <property type="entry name" value="TAT_signal_seq"/>
    <property type="match status" value="1"/>
</dbReference>
<accession>A0A1N6KF80</accession>
<dbReference type="STRING" id="536979.SAMN04488055_5741"/>
<dbReference type="InterPro" id="IPR006311">
    <property type="entry name" value="TAT_signal"/>
</dbReference>
<dbReference type="SUPFAM" id="SSF51735">
    <property type="entry name" value="NAD(P)-binding Rossmann-fold domains"/>
    <property type="match status" value="1"/>
</dbReference>
<gene>
    <name evidence="4" type="ORF">SAMN04488055_5741</name>
</gene>
<dbReference type="Proteomes" id="UP000185003">
    <property type="component" value="Unassembled WGS sequence"/>
</dbReference>
<dbReference type="InterPro" id="IPR019546">
    <property type="entry name" value="TAT_signal_bac_arc"/>
</dbReference>
<keyword evidence="1" id="KW-0560">Oxidoreductase</keyword>
<dbReference type="RefSeq" id="WP_074242938.1">
    <property type="nucleotide sequence ID" value="NZ_FSRA01000002.1"/>
</dbReference>
<proteinExistence type="predicted"/>
<keyword evidence="2" id="KW-0732">Signal</keyword>
<feature type="domain" description="Gfo/Idh/MocA-like oxidoreductase N-terminal" evidence="3">
    <location>
        <begin position="51"/>
        <end position="170"/>
    </location>
</feature>
<feature type="signal peptide" evidence="2">
    <location>
        <begin position="1"/>
        <end position="29"/>
    </location>
</feature>
<dbReference type="AlphaFoldDB" id="A0A1N6KF80"/>
<evidence type="ECO:0000259" key="3">
    <source>
        <dbReference type="Pfam" id="PF01408"/>
    </source>
</evidence>
<organism evidence="4 5">
    <name type="scientific">Chitinophaga niabensis</name>
    <dbReference type="NCBI Taxonomy" id="536979"/>
    <lineage>
        <taxon>Bacteria</taxon>
        <taxon>Pseudomonadati</taxon>
        <taxon>Bacteroidota</taxon>
        <taxon>Chitinophagia</taxon>
        <taxon>Chitinophagales</taxon>
        <taxon>Chitinophagaceae</taxon>
        <taxon>Chitinophaga</taxon>
    </lineage>
</organism>
<reference evidence="4 5" key="1">
    <citation type="submission" date="2016-11" db="EMBL/GenBank/DDBJ databases">
        <authorList>
            <person name="Jaros S."/>
            <person name="Januszkiewicz K."/>
            <person name="Wedrychowicz H."/>
        </authorList>
    </citation>
    <scope>NUCLEOTIDE SEQUENCE [LARGE SCALE GENOMIC DNA]</scope>
    <source>
        <strain evidence="4 5">DSM 24787</strain>
    </source>
</reference>
<dbReference type="GO" id="GO:0000166">
    <property type="term" value="F:nucleotide binding"/>
    <property type="evidence" value="ECO:0007669"/>
    <property type="project" value="InterPro"/>
</dbReference>
<sequence>MSDNSRRKFIKQLGSTAALIGAGSLSGLAADPAKQYIIQPTKHNVSPNDKIRIAGIGMGIMGFGDVSTALKVPGVELVAVADLYDGHLEKAKTVYGNHIFTTRDYREVLERKDVDAVIIATPDHWHDTQAIAAMEKGKAVYCEKPMVQQIEEGHKVIAAQKRTKMVLQVGSQRVSSIALAEARKRYLAGDIGQLNMVEAKMDRHSALGAWQYSIPPDASPKTIDFDTFLKDTAKLPFDPVRFFRWRNYKAYGTGVPGDLFVHLITGLHFMTGSKGPERIFASGNLVQWKDGRDVPDVMVAVFDYPATKEHPAFQMTLRVNFADGSGGGEYTRLIGTEGVLEMGWNDFKLKQHKVPKAPGYGGWDTYNTFTKAQQEEYVKQYNAKYSAADQAEHKPEESVYKAPAGYDDRYDHFVNFFESIRNGKPVVEDATFGLRAAGPALAVNESYFKKKVINWDPENMRII</sequence>
<evidence type="ECO:0000313" key="4">
    <source>
        <dbReference type="EMBL" id="SIO55232.1"/>
    </source>
</evidence>
<dbReference type="Gene3D" id="3.40.50.720">
    <property type="entry name" value="NAD(P)-binding Rossmann-like Domain"/>
    <property type="match status" value="1"/>
</dbReference>
<dbReference type="PANTHER" id="PTHR43818:SF11">
    <property type="entry name" value="BCDNA.GH03377"/>
    <property type="match status" value="1"/>
</dbReference>
<dbReference type="OrthoDB" id="9771072at2"/>
<name>A0A1N6KF80_9BACT</name>
<dbReference type="InterPro" id="IPR000683">
    <property type="entry name" value="Gfo/Idh/MocA-like_OxRdtase_N"/>
</dbReference>